<keyword evidence="1" id="KW-0732">Signal</keyword>
<name>A0AAW2Z373_9EUKA</name>
<feature type="chain" id="PRO_5043789141" evidence="1">
    <location>
        <begin position="23"/>
        <end position="91"/>
    </location>
</feature>
<dbReference type="AlphaFoldDB" id="A0AAW2Z373"/>
<reference evidence="2 3" key="1">
    <citation type="submission" date="2024-03" db="EMBL/GenBank/DDBJ databases">
        <title>The Acrasis kona genome and developmental transcriptomes reveal deep origins of eukaryotic multicellular pathways.</title>
        <authorList>
            <person name="Sheikh S."/>
            <person name="Fu C.-J."/>
            <person name="Brown M.W."/>
            <person name="Baldauf S.L."/>
        </authorList>
    </citation>
    <scope>NUCLEOTIDE SEQUENCE [LARGE SCALE GENOMIC DNA]</scope>
    <source>
        <strain evidence="2 3">ATCC MYA-3509</strain>
    </source>
</reference>
<sequence length="91" mass="10233">MINAVFLTTALVSLIVLNVVECEKPPPAPTPPPEPKYYCAIARLGNTDVVWTMNDYQLGECCVKANLETMVLHFPCQRSYKSYKVTTVKHM</sequence>
<comment type="caution">
    <text evidence="2">The sequence shown here is derived from an EMBL/GenBank/DDBJ whole genome shotgun (WGS) entry which is preliminary data.</text>
</comment>
<feature type="signal peptide" evidence="1">
    <location>
        <begin position="1"/>
        <end position="22"/>
    </location>
</feature>
<protein>
    <submittedName>
        <fullName evidence="2">Uncharacterized protein</fullName>
    </submittedName>
</protein>
<evidence type="ECO:0000313" key="2">
    <source>
        <dbReference type="EMBL" id="KAL0483571.1"/>
    </source>
</evidence>
<evidence type="ECO:0000256" key="1">
    <source>
        <dbReference type="SAM" id="SignalP"/>
    </source>
</evidence>
<organism evidence="2 3">
    <name type="scientific">Acrasis kona</name>
    <dbReference type="NCBI Taxonomy" id="1008807"/>
    <lineage>
        <taxon>Eukaryota</taxon>
        <taxon>Discoba</taxon>
        <taxon>Heterolobosea</taxon>
        <taxon>Tetramitia</taxon>
        <taxon>Eutetramitia</taxon>
        <taxon>Acrasidae</taxon>
        <taxon>Acrasis</taxon>
    </lineage>
</organism>
<gene>
    <name evidence="2" type="ORF">AKO1_014564</name>
</gene>
<accession>A0AAW2Z373</accession>
<keyword evidence="3" id="KW-1185">Reference proteome</keyword>
<evidence type="ECO:0000313" key="3">
    <source>
        <dbReference type="Proteomes" id="UP001431209"/>
    </source>
</evidence>
<dbReference type="Proteomes" id="UP001431209">
    <property type="component" value="Unassembled WGS sequence"/>
</dbReference>
<dbReference type="EMBL" id="JAOPGA020000969">
    <property type="protein sequence ID" value="KAL0483571.1"/>
    <property type="molecule type" value="Genomic_DNA"/>
</dbReference>
<proteinExistence type="predicted"/>